<dbReference type="SUPFAM" id="SSF101898">
    <property type="entry name" value="NHL repeat"/>
    <property type="match status" value="1"/>
</dbReference>
<evidence type="ECO:0000313" key="3">
    <source>
        <dbReference type="EMBL" id="MBD3919686.1"/>
    </source>
</evidence>
<keyword evidence="4" id="KW-1185">Reference proteome</keyword>
<proteinExistence type="predicted"/>
<comment type="caution">
    <text evidence="3">The sequence shown here is derived from an EMBL/GenBank/DDBJ whole genome shotgun (WGS) entry which is preliminary data.</text>
</comment>
<organism evidence="3 4">
    <name type="scientific">Paenibacillus terricola</name>
    <dbReference type="NCBI Taxonomy" id="2763503"/>
    <lineage>
        <taxon>Bacteria</taxon>
        <taxon>Bacillati</taxon>
        <taxon>Bacillota</taxon>
        <taxon>Bacilli</taxon>
        <taxon>Bacillales</taxon>
        <taxon>Paenibacillaceae</taxon>
        <taxon>Paenibacillus</taxon>
    </lineage>
</organism>
<dbReference type="RefSeq" id="WP_191203983.1">
    <property type="nucleotide sequence ID" value="NZ_JACXZA010000003.1"/>
</dbReference>
<name>A0ABR8MXA8_9BACL</name>
<evidence type="ECO:0000256" key="1">
    <source>
        <dbReference type="SAM" id="Phobius"/>
    </source>
</evidence>
<dbReference type="PANTHER" id="PTHR24104">
    <property type="entry name" value="E3 UBIQUITIN-PROTEIN LIGASE NHLRC1-RELATED"/>
    <property type="match status" value="1"/>
</dbReference>
<dbReference type="PANTHER" id="PTHR24104:SF25">
    <property type="entry name" value="PROTEIN LIN-41"/>
    <property type="match status" value="1"/>
</dbReference>
<feature type="signal peptide" evidence="2">
    <location>
        <begin position="1"/>
        <end position="24"/>
    </location>
</feature>
<dbReference type="EMBL" id="JACXZA010000003">
    <property type="protein sequence ID" value="MBD3919686.1"/>
    <property type="molecule type" value="Genomic_DNA"/>
</dbReference>
<keyword evidence="1" id="KW-0472">Membrane</keyword>
<evidence type="ECO:0008006" key="5">
    <source>
        <dbReference type="Google" id="ProtNLM"/>
    </source>
</evidence>
<feature type="chain" id="PRO_5047055735" description="NHL repeat containing protein" evidence="2">
    <location>
        <begin position="25"/>
        <end position="485"/>
    </location>
</feature>
<dbReference type="InterPro" id="IPR011042">
    <property type="entry name" value="6-blade_b-propeller_TolB-like"/>
</dbReference>
<sequence length="485" mass="55037">MKYKWAIIFAFILGMMLPSASAFAANTFESNYTYDFWGNSQKSLPAFELVNQVDGSSLGDIPLGSVDDVFVSSDRIFLVDSTESRVDVFDRDLKFLLSIKLIRDDAGKIIVNPDTNQQLMLNKPGGVYFSEALNELYIADTEAERIVVLSGSNYAFKRSIEKPANMVGVTQFKPSKVIVDKDGQISVVVQGSYEGIIQLNSDGTFARYFGLNKPKVNVVDYFWKSIASSQQKQKMKKIFAPSFNNITFDSEGLIYATTFDASAQNKVFRFNSKGENVLLQNGYWPVIGDLHSFGITDKKSQFVDIAVSDFGVYALLDKTKGRVFLYNFEGDLMNIFGSNGNLKGDLKDPTAIAWAGDRLIVTDKQFSTAYLYQPTEFGQIALDAEKQYFNGKWEAAGKDYEQTLHQNANYDIAYTGVGRNYLMRDKYEDAMYYFELGNSRGYYSKAYNGYRNLFIQHHFVWLIIPFLLVAFALFYSEFRYNKRNS</sequence>
<dbReference type="InterPro" id="IPR050952">
    <property type="entry name" value="TRIM-NHL_E3_ligases"/>
</dbReference>
<evidence type="ECO:0000313" key="4">
    <source>
        <dbReference type="Proteomes" id="UP000609346"/>
    </source>
</evidence>
<keyword evidence="2" id="KW-0732">Signal</keyword>
<dbReference type="SUPFAM" id="SSF48452">
    <property type="entry name" value="TPR-like"/>
    <property type="match status" value="1"/>
</dbReference>
<accession>A0ABR8MXA8</accession>
<reference evidence="3 4" key="1">
    <citation type="submission" date="2020-09" db="EMBL/GenBank/DDBJ databases">
        <title>Paenibacillus sp. strain PR3 16S rRNA gene Genome sequencing and assembly.</title>
        <authorList>
            <person name="Kim J."/>
        </authorList>
    </citation>
    <scope>NUCLEOTIDE SEQUENCE [LARGE SCALE GENOMIC DNA]</scope>
    <source>
        <strain evidence="3 4">PR3</strain>
    </source>
</reference>
<dbReference type="Proteomes" id="UP000609346">
    <property type="component" value="Unassembled WGS sequence"/>
</dbReference>
<dbReference type="InterPro" id="IPR011990">
    <property type="entry name" value="TPR-like_helical_dom_sf"/>
</dbReference>
<keyword evidence="1" id="KW-1133">Transmembrane helix</keyword>
<gene>
    <name evidence="3" type="ORF">H8B09_13055</name>
</gene>
<evidence type="ECO:0000256" key="2">
    <source>
        <dbReference type="SAM" id="SignalP"/>
    </source>
</evidence>
<protein>
    <recommendedName>
        <fullName evidence="5">NHL repeat containing protein</fullName>
    </recommendedName>
</protein>
<dbReference type="Gene3D" id="2.120.10.30">
    <property type="entry name" value="TolB, C-terminal domain"/>
    <property type="match status" value="1"/>
</dbReference>
<keyword evidence="1" id="KW-0812">Transmembrane</keyword>
<feature type="transmembrane region" description="Helical" evidence="1">
    <location>
        <begin position="458"/>
        <end position="475"/>
    </location>
</feature>